<dbReference type="InterPro" id="IPR001647">
    <property type="entry name" value="HTH_TetR"/>
</dbReference>
<evidence type="ECO:0000256" key="1">
    <source>
        <dbReference type="ARBA" id="ARBA00023125"/>
    </source>
</evidence>
<dbReference type="OrthoDB" id="5242520at2"/>
<evidence type="ECO:0000256" key="2">
    <source>
        <dbReference type="PROSITE-ProRule" id="PRU00335"/>
    </source>
</evidence>
<dbReference type="GO" id="GO:0000976">
    <property type="term" value="F:transcription cis-regulatory region binding"/>
    <property type="evidence" value="ECO:0007669"/>
    <property type="project" value="TreeGrafter"/>
</dbReference>
<feature type="DNA-binding region" description="H-T-H motif" evidence="2">
    <location>
        <begin position="42"/>
        <end position="61"/>
    </location>
</feature>
<dbReference type="RefSeq" id="WP_091503922.1">
    <property type="nucleotide sequence ID" value="NZ_CBDQZW010000085.1"/>
</dbReference>
<keyword evidence="1 2" id="KW-0238">DNA-binding</keyword>
<evidence type="ECO:0000313" key="4">
    <source>
        <dbReference type="EMBL" id="SFI68080.1"/>
    </source>
</evidence>
<dbReference type="InterPro" id="IPR023772">
    <property type="entry name" value="DNA-bd_HTH_TetR-type_CS"/>
</dbReference>
<dbReference type="InterPro" id="IPR050109">
    <property type="entry name" value="HTH-type_TetR-like_transc_reg"/>
</dbReference>
<dbReference type="PANTHER" id="PTHR30055">
    <property type="entry name" value="HTH-TYPE TRANSCRIPTIONAL REGULATOR RUTR"/>
    <property type="match status" value="1"/>
</dbReference>
<dbReference type="SUPFAM" id="SSF48498">
    <property type="entry name" value="Tetracyclin repressor-like, C-terminal domain"/>
    <property type="match status" value="1"/>
</dbReference>
<proteinExistence type="predicted"/>
<dbReference type="AlphaFoldDB" id="A0A1I3K715"/>
<dbReference type="GO" id="GO:0003700">
    <property type="term" value="F:DNA-binding transcription factor activity"/>
    <property type="evidence" value="ECO:0007669"/>
    <property type="project" value="TreeGrafter"/>
</dbReference>
<gene>
    <name evidence="4" type="ORF">SAMN05421835_101433</name>
</gene>
<dbReference type="Pfam" id="PF00440">
    <property type="entry name" value="TetR_N"/>
    <property type="match status" value="1"/>
</dbReference>
<sequence length="212" mass="22024">MPRTTEGRGRRRVAPSKGDLRERAILDAAERQLAGAGPDAMTVETIATAAGITRGAFYFYFGSKNDVLAALVERTVTALRAEVDAADAAGAPAEALREGLRQTARMWREHGDVMRAAVELSPSVPAIDEAWRSAVTALAETTCRIAERAGVPSGPGPADAPAVTAALVWMTERAFYQAVAGGGSLDDTTATLTHVWLAALGLGPQPPSAAGS</sequence>
<feature type="domain" description="HTH tetR-type" evidence="3">
    <location>
        <begin position="19"/>
        <end position="79"/>
    </location>
</feature>
<keyword evidence="5" id="KW-1185">Reference proteome</keyword>
<dbReference type="PROSITE" id="PS50977">
    <property type="entry name" value="HTH_TETR_2"/>
    <property type="match status" value="1"/>
</dbReference>
<dbReference type="Gene3D" id="1.10.10.60">
    <property type="entry name" value="Homeodomain-like"/>
    <property type="match status" value="1"/>
</dbReference>
<dbReference type="PROSITE" id="PS01081">
    <property type="entry name" value="HTH_TETR_1"/>
    <property type="match status" value="1"/>
</dbReference>
<dbReference type="PRINTS" id="PR00455">
    <property type="entry name" value="HTHTETR"/>
</dbReference>
<accession>A0A1I3K715</accession>
<protein>
    <submittedName>
        <fullName evidence="4">DNA-binding transcriptional regulator, AcrR family</fullName>
    </submittedName>
</protein>
<dbReference type="Pfam" id="PF21313">
    <property type="entry name" value="EthR_C"/>
    <property type="match status" value="1"/>
</dbReference>
<name>A0A1I3K715_9PSEU</name>
<dbReference type="SUPFAM" id="SSF46689">
    <property type="entry name" value="Homeodomain-like"/>
    <property type="match status" value="1"/>
</dbReference>
<organism evidence="4 5">
    <name type="scientific">Amycolatopsis sacchari</name>
    <dbReference type="NCBI Taxonomy" id="115433"/>
    <lineage>
        <taxon>Bacteria</taxon>
        <taxon>Bacillati</taxon>
        <taxon>Actinomycetota</taxon>
        <taxon>Actinomycetes</taxon>
        <taxon>Pseudonocardiales</taxon>
        <taxon>Pseudonocardiaceae</taxon>
        <taxon>Amycolatopsis</taxon>
    </lineage>
</organism>
<dbReference type="Proteomes" id="UP000199025">
    <property type="component" value="Unassembled WGS sequence"/>
</dbReference>
<dbReference type="InterPro" id="IPR049397">
    <property type="entry name" value="EthR_C"/>
</dbReference>
<dbReference type="Gene3D" id="1.10.357.10">
    <property type="entry name" value="Tetracycline Repressor, domain 2"/>
    <property type="match status" value="1"/>
</dbReference>
<dbReference type="PANTHER" id="PTHR30055:SF184">
    <property type="entry name" value="HTH-TYPE TRANSCRIPTIONAL REGULATOR ETHR"/>
    <property type="match status" value="1"/>
</dbReference>
<evidence type="ECO:0000259" key="3">
    <source>
        <dbReference type="PROSITE" id="PS50977"/>
    </source>
</evidence>
<reference evidence="4 5" key="1">
    <citation type="submission" date="2016-10" db="EMBL/GenBank/DDBJ databases">
        <authorList>
            <person name="de Groot N.N."/>
        </authorList>
    </citation>
    <scope>NUCLEOTIDE SEQUENCE [LARGE SCALE GENOMIC DNA]</scope>
    <source>
        <strain evidence="4 5">DSM 44468</strain>
    </source>
</reference>
<dbReference type="InterPro" id="IPR036271">
    <property type="entry name" value="Tet_transcr_reg_TetR-rel_C_sf"/>
</dbReference>
<evidence type="ECO:0000313" key="5">
    <source>
        <dbReference type="Proteomes" id="UP000199025"/>
    </source>
</evidence>
<dbReference type="EMBL" id="FORP01000001">
    <property type="protein sequence ID" value="SFI68080.1"/>
    <property type="molecule type" value="Genomic_DNA"/>
</dbReference>
<dbReference type="InterPro" id="IPR009057">
    <property type="entry name" value="Homeodomain-like_sf"/>
</dbReference>